<protein>
    <recommendedName>
        <fullName evidence="7">Nucleic acid-binding protein</fullName>
    </recommendedName>
</protein>
<evidence type="ECO:0000256" key="3">
    <source>
        <dbReference type="ARBA" id="ARBA00023274"/>
    </source>
</evidence>
<dbReference type="GO" id="GO:0003735">
    <property type="term" value="F:structural constituent of ribosome"/>
    <property type="evidence" value="ECO:0007669"/>
    <property type="project" value="InterPro"/>
</dbReference>
<proteinExistence type="inferred from homology"/>
<name>A0AA38JQN0_9AGAR</name>
<comment type="caution">
    <text evidence="5">The sequence shown here is derived from an EMBL/GenBank/DDBJ whole genome shotgun (WGS) entry which is preliminary data.</text>
</comment>
<dbReference type="GO" id="GO:0006412">
    <property type="term" value="P:translation"/>
    <property type="evidence" value="ECO:0007669"/>
    <property type="project" value="InterPro"/>
</dbReference>
<dbReference type="InterPro" id="IPR012340">
    <property type="entry name" value="NA-bd_OB-fold"/>
</dbReference>
<sequence>MDYHHTCDRHLAVSSVPYNIAISFPYLVVYYNNFSAVSTVRPISASGRSKSPTREIFLQLFKLYICSIPRHIPFRLGFRSLFRMPPMAFRGLVTKVGFMRKTATVTVTRLVAHKITRKRIERTKKYLTHDPENKLQKDDIVIIRNCPPVSARKRFKLETIISSPETERAKMRAQRAVGQAKATTSTNVSPTSALRALLSDQS</sequence>
<evidence type="ECO:0000256" key="4">
    <source>
        <dbReference type="SAM" id="MobiDB-lite"/>
    </source>
</evidence>
<dbReference type="AlphaFoldDB" id="A0AA38JQN0"/>
<evidence type="ECO:0000256" key="1">
    <source>
        <dbReference type="ARBA" id="ARBA00010254"/>
    </source>
</evidence>
<dbReference type="GO" id="GO:0005739">
    <property type="term" value="C:mitochondrion"/>
    <property type="evidence" value="ECO:0007669"/>
    <property type="project" value="TreeGrafter"/>
</dbReference>
<organism evidence="5 6">
    <name type="scientific">Lentinula guzmanii</name>
    <dbReference type="NCBI Taxonomy" id="2804957"/>
    <lineage>
        <taxon>Eukaryota</taxon>
        <taxon>Fungi</taxon>
        <taxon>Dikarya</taxon>
        <taxon>Basidiomycota</taxon>
        <taxon>Agaricomycotina</taxon>
        <taxon>Agaricomycetes</taxon>
        <taxon>Agaricomycetidae</taxon>
        <taxon>Agaricales</taxon>
        <taxon>Marasmiineae</taxon>
        <taxon>Omphalotaceae</taxon>
        <taxon>Lentinula</taxon>
    </lineage>
</organism>
<evidence type="ECO:0000313" key="6">
    <source>
        <dbReference type="Proteomes" id="UP001176059"/>
    </source>
</evidence>
<keyword evidence="3" id="KW-0687">Ribonucleoprotein</keyword>
<evidence type="ECO:0000313" key="5">
    <source>
        <dbReference type="EMBL" id="KAJ3734720.1"/>
    </source>
</evidence>
<reference evidence="5" key="1">
    <citation type="submission" date="2022-08" db="EMBL/GenBank/DDBJ databases">
        <authorList>
            <consortium name="DOE Joint Genome Institute"/>
            <person name="Min B."/>
            <person name="Sierra-Patev S."/>
            <person name="Naranjo-Ortiz M."/>
            <person name="Looney B."/>
            <person name="Konkel Z."/>
            <person name="Slot J.C."/>
            <person name="Sakamoto Y."/>
            <person name="Steenwyk J.L."/>
            <person name="Rokas A."/>
            <person name="Carro J."/>
            <person name="Camarero S."/>
            <person name="Ferreira P."/>
            <person name="Molpeceres G."/>
            <person name="Ruiz-duenas F.J."/>
            <person name="Serrano A."/>
            <person name="Henrissat B."/>
            <person name="Drula E."/>
            <person name="Hughes K.W."/>
            <person name="Mata J.L."/>
            <person name="Ishikawa N.K."/>
            <person name="Vargas-Isla R."/>
            <person name="Ushijima S."/>
            <person name="Smith C.A."/>
            <person name="Ahrendt S."/>
            <person name="Andreopoulos W."/>
            <person name="He G."/>
            <person name="LaButti K."/>
            <person name="Lipzen A."/>
            <person name="Ng V."/>
            <person name="Riley R."/>
            <person name="Sandor L."/>
            <person name="Barry K."/>
            <person name="Martinez A.T."/>
            <person name="Xiao Y."/>
            <person name="Gibbons J.G."/>
            <person name="Terashima K."/>
            <person name="Hibbett D.S."/>
            <person name="Grigoriev I.V."/>
        </authorList>
    </citation>
    <scope>NUCLEOTIDE SEQUENCE</scope>
    <source>
        <strain evidence="5">ET3784</strain>
    </source>
</reference>
<dbReference type="PANTHER" id="PTHR10744">
    <property type="entry name" value="40S RIBOSOMAL PROTEIN S11 FAMILY MEMBER"/>
    <property type="match status" value="1"/>
</dbReference>
<reference evidence="5" key="2">
    <citation type="journal article" date="2023" name="Proc. Natl. Acad. Sci. U.S.A.">
        <title>A global phylogenomic analysis of the shiitake genus Lentinula.</title>
        <authorList>
            <person name="Sierra-Patev S."/>
            <person name="Min B."/>
            <person name="Naranjo-Ortiz M."/>
            <person name="Looney B."/>
            <person name="Konkel Z."/>
            <person name="Slot J.C."/>
            <person name="Sakamoto Y."/>
            <person name="Steenwyk J.L."/>
            <person name="Rokas A."/>
            <person name="Carro J."/>
            <person name="Camarero S."/>
            <person name="Ferreira P."/>
            <person name="Molpeceres G."/>
            <person name="Ruiz-Duenas F.J."/>
            <person name="Serrano A."/>
            <person name="Henrissat B."/>
            <person name="Drula E."/>
            <person name="Hughes K.W."/>
            <person name="Mata J.L."/>
            <person name="Ishikawa N.K."/>
            <person name="Vargas-Isla R."/>
            <person name="Ushijima S."/>
            <person name="Smith C.A."/>
            <person name="Donoghue J."/>
            <person name="Ahrendt S."/>
            <person name="Andreopoulos W."/>
            <person name="He G."/>
            <person name="LaButti K."/>
            <person name="Lipzen A."/>
            <person name="Ng V."/>
            <person name="Riley R."/>
            <person name="Sandor L."/>
            <person name="Barry K."/>
            <person name="Martinez A.T."/>
            <person name="Xiao Y."/>
            <person name="Gibbons J.G."/>
            <person name="Terashima K."/>
            <person name="Grigoriev I.V."/>
            <person name="Hibbett D."/>
        </authorList>
    </citation>
    <scope>NUCLEOTIDE SEQUENCE</scope>
    <source>
        <strain evidence="5">ET3784</strain>
    </source>
</reference>
<dbReference type="SUPFAM" id="SSF50249">
    <property type="entry name" value="Nucleic acid-binding proteins"/>
    <property type="match status" value="1"/>
</dbReference>
<dbReference type="GO" id="GO:0005840">
    <property type="term" value="C:ribosome"/>
    <property type="evidence" value="ECO:0007669"/>
    <property type="project" value="UniProtKB-KW"/>
</dbReference>
<evidence type="ECO:0008006" key="7">
    <source>
        <dbReference type="Google" id="ProtNLM"/>
    </source>
</evidence>
<gene>
    <name evidence="5" type="ORF">DFJ43DRAFT_97884</name>
</gene>
<feature type="compositionally biased region" description="Polar residues" evidence="4">
    <location>
        <begin position="181"/>
        <end position="192"/>
    </location>
</feature>
<accession>A0AA38JQN0</accession>
<dbReference type="EMBL" id="JANVFO010000012">
    <property type="protein sequence ID" value="KAJ3734720.1"/>
    <property type="molecule type" value="Genomic_DNA"/>
</dbReference>
<dbReference type="PANTHER" id="PTHR10744:SF1">
    <property type="entry name" value="SMALL RIBOSOMAL SUBUNIT PROTEIN US17M"/>
    <property type="match status" value="1"/>
</dbReference>
<comment type="similarity">
    <text evidence="1">Belongs to the universal ribosomal protein uS17 family.</text>
</comment>
<dbReference type="GO" id="GO:1990904">
    <property type="term" value="C:ribonucleoprotein complex"/>
    <property type="evidence" value="ECO:0007669"/>
    <property type="project" value="UniProtKB-KW"/>
</dbReference>
<feature type="region of interest" description="Disordered" evidence="4">
    <location>
        <begin position="177"/>
        <end position="202"/>
    </location>
</feature>
<evidence type="ECO:0000256" key="2">
    <source>
        <dbReference type="ARBA" id="ARBA00022980"/>
    </source>
</evidence>
<dbReference type="InterPro" id="IPR000266">
    <property type="entry name" value="Ribosomal_uS17"/>
</dbReference>
<keyword evidence="6" id="KW-1185">Reference proteome</keyword>
<dbReference type="Proteomes" id="UP001176059">
    <property type="component" value="Unassembled WGS sequence"/>
</dbReference>
<dbReference type="Gene3D" id="2.40.50.140">
    <property type="entry name" value="Nucleic acid-binding proteins"/>
    <property type="match status" value="1"/>
</dbReference>
<dbReference type="CDD" id="cd00364">
    <property type="entry name" value="Ribosomal_uS17"/>
    <property type="match status" value="1"/>
</dbReference>
<dbReference type="Pfam" id="PF00366">
    <property type="entry name" value="Ribosomal_S17"/>
    <property type="match status" value="1"/>
</dbReference>
<keyword evidence="2" id="KW-0689">Ribosomal protein</keyword>